<sequence length="217" mass="23481">EQRVSHIEKVYVTKDDATPAKGPRSYPKTQASGKLYKGQQASAEEQTLTNQFFGDSFSVTQPAQLKMSLSDADKKALDASWKKLTAGADGKKNAGINLVLWMFANVPNMRAQFSKFNANQSDDALKGDAEFIKQVNVIVAALDGLLQSVNNPGQLQANLDKLAKSHVNLKIGLEFFGPLQQNIHSFIESALGVGAGSDEPKAWGNLIAAFNETLKKA</sequence>
<dbReference type="InterPro" id="IPR012292">
    <property type="entry name" value="Globin/Proto"/>
</dbReference>
<accession>A0AAD8AVU8</accession>
<dbReference type="AlphaFoldDB" id="A0AAD8AVU8"/>
<protein>
    <recommendedName>
        <fullName evidence="1">Globin</fullName>
    </recommendedName>
    <alternativeName>
        <fullName evidence="8">Myoglobin</fullName>
    </alternativeName>
</protein>
<dbReference type="InterPro" id="IPR009050">
    <property type="entry name" value="Globin-like_sf"/>
</dbReference>
<dbReference type="Proteomes" id="UP001233172">
    <property type="component" value="Unassembled WGS sequence"/>
</dbReference>
<evidence type="ECO:0000256" key="7">
    <source>
        <dbReference type="ARBA" id="ARBA00023179"/>
    </source>
</evidence>
<evidence type="ECO:0000256" key="2">
    <source>
        <dbReference type="ARBA" id="ARBA00022448"/>
    </source>
</evidence>
<dbReference type="PANTHER" id="PTHR47217:SF1">
    <property type="entry name" value="GLOBIN-LIKE PROTEIN"/>
    <property type="match status" value="1"/>
</dbReference>
<dbReference type="SUPFAM" id="SSF46458">
    <property type="entry name" value="Globin-like"/>
    <property type="match status" value="1"/>
</dbReference>
<comment type="caution">
    <text evidence="12">The sequence shown here is derived from an EMBL/GenBank/DDBJ whole genome shotgun (WGS) entry which is preliminary data.</text>
</comment>
<feature type="region of interest" description="Disordered" evidence="10">
    <location>
        <begin position="13"/>
        <end position="40"/>
    </location>
</feature>
<dbReference type="CDD" id="cd01040">
    <property type="entry name" value="Mb-like"/>
    <property type="match status" value="1"/>
</dbReference>
<evidence type="ECO:0000313" key="13">
    <source>
        <dbReference type="Proteomes" id="UP001233172"/>
    </source>
</evidence>
<feature type="non-terminal residue" evidence="12">
    <location>
        <position position="217"/>
    </location>
</feature>
<gene>
    <name evidence="12" type="ORF">Bpfe_027234</name>
</gene>
<keyword evidence="13" id="KW-1185">Reference proteome</keyword>
<dbReference type="GO" id="GO:0046872">
    <property type="term" value="F:metal ion binding"/>
    <property type="evidence" value="ECO:0007669"/>
    <property type="project" value="UniProtKB-KW"/>
</dbReference>
<evidence type="ECO:0000256" key="1">
    <source>
        <dbReference type="ARBA" id="ARBA00013895"/>
    </source>
</evidence>
<dbReference type="InterPro" id="IPR000971">
    <property type="entry name" value="Globin"/>
</dbReference>
<keyword evidence="4 9" id="KW-0561">Oxygen transport</keyword>
<evidence type="ECO:0000256" key="4">
    <source>
        <dbReference type="ARBA" id="ARBA00022621"/>
    </source>
</evidence>
<dbReference type="InterPro" id="IPR044399">
    <property type="entry name" value="Mb-like_M"/>
</dbReference>
<evidence type="ECO:0000313" key="12">
    <source>
        <dbReference type="EMBL" id="KAK0043333.1"/>
    </source>
</evidence>
<keyword evidence="6" id="KW-0408">Iron</keyword>
<keyword evidence="7" id="KW-0514">Muscle protein</keyword>
<evidence type="ECO:0000259" key="11">
    <source>
        <dbReference type="PROSITE" id="PS01033"/>
    </source>
</evidence>
<comment type="similarity">
    <text evidence="9">Belongs to the globin family.</text>
</comment>
<reference evidence="12" key="2">
    <citation type="submission" date="2023-04" db="EMBL/GenBank/DDBJ databases">
        <authorList>
            <person name="Bu L."/>
            <person name="Lu L."/>
            <person name="Laidemitt M.R."/>
            <person name="Zhang S.M."/>
            <person name="Mutuku M."/>
            <person name="Mkoji G."/>
            <person name="Steinauer M."/>
            <person name="Loker E.S."/>
        </authorList>
    </citation>
    <scope>NUCLEOTIDE SEQUENCE</scope>
    <source>
        <strain evidence="12">KasaAsao</strain>
        <tissue evidence="12">Whole Snail</tissue>
    </source>
</reference>
<dbReference type="GO" id="GO:0005344">
    <property type="term" value="F:oxygen carrier activity"/>
    <property type="evidence" value="ECO:0007669"/>
    <property type="project" value="UniProtKB-KW"/>
</dbReference>
<keyword evidence="3 9" id="KW-0349">Heme</keyword>
<dbReference type="PANTHER" id="PTHR47217">
    <property type="entry name" value="GLOBIN-LIKE PROTEIN"/>
    <property type="match status" value="1"/>
</dbReference>
<evidence type="ECO:0000256" key="5">
    <source>
        <dbReference type="ARBA" id="ARBA00022723"/>
    </source>
</evidence>
<name>A0AAD8AVU8_BIOPF</name>
<dbReference type="Gene3D" id="1.10.490.10">
    <property type="entry name" value="Globins"/>
    <property type="match status" value="1"/>
</dbReference>
<keyword evidence="5" id="KW-0479">Metal-binding</keyword>
<evidence type="ECO:0000256" key="6">
    <source>
        <dbReference type="ARBA" id="ARBA00023004"/>
    </source>
</evidence>
<reference evidence="12" key="1">
    <citation type="journal article" date="2023" name="PLoS Negl. Trop. Dis.">
        <title>A genome sequence for Biomphalaria pfeifferi, the major vector snail for the human-infecting parasite Schistosoma mansoni.</title>
        <authorList>
            <person name="Bu L."/>
            <person name="Lu L."/>
            <person name="Laidemitt M.R."/>
            <person name="Zhang S.M."/>
            <person name="Mutuku M."/>
            <person name="Mkoji G."/>
            <person name="Steinauer M."/>
            <person name="Loker E.S."/>
        </authorList>
    </citation>
    <scope>NUCLEOTIDE SEQUENCE</scope>
    <source>
        <strain evidence="12">KasaAsao</strain>
    </source>
</reference>
<proteinExistence type="inferred from homology"/>
<dbReference type="GO" id="GO:0019825">
    <property type="term" value="F:oxygen binding"/>
    <property type="evidence" value="ECO:0007669"/>
    <property type="project" value="InterPro"/>
</dbReference>
<organism evidence="12 13">
    <name type="scientific">Biomphalaria pfeifferi</name>
    <name type="common">Bloodfluke planorb</name>
    <name type="synonym">Freshwater snail</name>
    <dbReference type="NCBI Taxonomy" id="112525"/>
    <lineage>
        <taxon>Eukaryota</taxon>
        <taxon>Metazoa</taxon>
        <taxon>Spiralia</taxon>
        <taxon>Lophotrochozoa</taxon>
        <taxon>Mollusca</taxon>
        <taxon>Gastropoda</taxon>
        <taxon>Heterobranchia</taxon>
        <taxon>Euthyneura</taxon>
        <taxon>Panpulmonata</taxon>
        <taxon>Hygrophila</taxon>
        <taxon>Lymnaeoidea</taxon>
        <taxon>Planorbidae</taxon>
        <taxon>Biomphalaria</taxon>
    </lineage>
</organism>
<keyword evidence="2 9" id="KW-0813">Transport</keyword>
<dbReference type="PROSITE" id="PS01033">
    <property type="entry name" value="GLOBIN"/>
    <property type="match status" value="1"/>
</dbReference>
<dbReference type="EMBL" id="JASAOG010000219">
    <property type="protein sequence ID" value="KAK0043333.1"/>
    <property type="molecule type" value="Genomic_DNA"/>
</dbReference>
<feature type="domain" description="Globin" evidence="11">
    <location>
        <begin position="68"/>
        <end position="217"/>
    </location>
</feature>
<evidence type="ECO:0000256" key="9">
    <source>
        <dbReference type="RuleBase" id="RU000356"/>
    </source>
</evidence>
<dbReference type="GO" id="GO:0020037">
    <property type="term" value="F:heme binding"/>
    <property type="evidence" value="ECO:0007669"/>
    <property type="project" value="InterPro"/>
</dbReference>
<dbReference type="Pfam" id="PF00042">
    <property type="entry name" value="Globin"/>
    <property type="match status" value="1"/>
</dbReference>
<evidence type="ECO:0000256" key="3">
    <source>
        <dbReference type="ARBA" id="ARBA00022617"/>
    </source>
</evidence>
<evidence type="ECO:0000256" key="10">
    <source>
        <dbReference type="SAM" id="MobiDB-lite"/>
    </source>
</evidence>
<evidence type="ECO:0000256" key="8">
    <source>
        <dbReference type="ARBA" id="ARBA00030087"/>
    </source>
</evidence>